<comment type="caution">
    <text evidence="1">The sequence shown here is derived from an EMBL/GenBank/DDBJ whole genome shotgun (WGS) entry which is preliminary data.</text>
</comment>
<evidence type="ECO:0000313" key="1">
    <source>
        <dbReference type="EMBL" id="TMX78523.1"/>
    </source>
</evidence>
<gene>
    <name evidence="1" type="ORF">DA092_01645</name>
</gene>
<reference evidence="1" key="1">
    <citation type="submission" date="2018-03" db="EMBL/GenBank/DDBJ databases">
        <title>Genomic characterization of a polymicrobial infection associated with a disease outbreak in Pacific white shrimp (Litopenaeus vannamei).</title>
        <authorList>
            <person name="Turner J.W."/>
            <person name="Bachand P.T."/>
            <person name="Tallman J."/>
            <person name="Elledge N.C."/>
            <person name="Pinnell L.J."/>
            <person name="Laughlin R.C."/>
            <person name="Zimba P.V."/>
        </authorList>
    </citation>
    <scope>NUCLEOTIDE SEQUENCE</scope>
    <source>
        <strain evidence="1">Hep-2b-22</strain>
    </source>
</reference>
<dbReference type="EMBL" id="PZOJ01000002">
    <property type="protein sequence ID" value="TMX78523.1"/>
    <property type="molecule type" value="Genomic_DNA"/>
</dbReference>
<organism evidence="1 2">
    <name type="scientific">Photobacterium damselae</name>
    <dbReference type="NCBI Taxonomy" id="38293"/>
    <lineage>
        <taxon>Bacteria</taxon>
        <taxon>Pseudomonadati</taxon>
        <taxon>Pseudomonadota</taxon>
        <taxon>Gammaproteobacteria</taxon>
        <taxon>Vibrionales</taxon>
        <taxon>Vibrionaceae</taxon>
        <taxon>Photobacterium</taxon>
    </lineage>
</organism>
<proteinExistence type="predicted"/>
<evidence type="ECO:0000313" key="2">
    <source>
        <dbReference type="Proteomes" id="UP000718715"/>
    </source>
</evidence>
<accession>A0ACD3T5G1</accession>
<name>A0ACD3T5G1_PHODM</name>
<protein>
    <submittedName>
        <fullName evidence="1">Uncharacterized protein</fullName>
    </submittedName>
</protein>
<sequence>MNSTNLQSLELPSPKSGEVKTFVSSNRVKTGKIITPRQHLLLISAEDWELFISEWGLYQKERYELVTRLGGANDYGIDVACFKSDKGFNGSWDNFQCKYYKGDPLAPSTAIPEIGKIIWHIYNNEITVPDNYYFFSPKDCSPSLKKLLLNNEKLKEKVIDGWDKNCSEKITTTKKIKLEGKLKDFVLEFNFSIFKYKPVDQVIEEYRETPYFTLRFGGGLKDRPDPDLPPEKIEKKESNYTKNLFEAYADHKKISSESFNIDEHSDLFPHFERQREAFYSAESLRSFARDAILPGVFTALQKDMLDGIIDTVEDDWESGYKRVKEVLKESKSIPIEANGLFEVVRVSDRYGICHQLSNDLKINWIKK</sequence>
<dbReference type="Proteomes" id="UP000718715">
    <property type="component" value="Unassembled WGS sequence"/>
</dbReference>
<keyword evidence="2" id="KW-1185">Reference proteome</keyword>